<dbReference type="EMBL" id="KQ086056">
    <property type="protein sequence ID" value="KLO09413.1"/>
    <property type="molecule type" value="Genomic_DNA"/>
</dbReference>
<evidence type="ECO:0000313" key="2">
    <source>
        <dbReference type="Proteomes" id="UP000053477"/>
    </source>
</evidence>
<reference evidence="1 2" key="1">
    <citation type="submission" date="2015-04" db="EMBL/GenBank/DDBJ databases">
        <title>Complete genome sequence of Schizopora paradoxa KUC8140, a cosmopolitan wood degrader in East Asia.</title>
        <authorList>
            <consortium name="DOE Joint Genome Institute"/>
            <person name="Min B."/>
            <person name="Park H."/>
            <person name="Jang Y."/>
            <person name="Kim J.-J."/>
            <person name="Kim K.H."/>
            <person name="Pangilinan J."/>
            <person name="Lipzen A."/>
            <person name="Riley R."/>
            <person name="Grigoriev I.V."/>
            <person name="Spatafora J.W."/>
            <person name="Choi I.-G."/>
        </authorList>
    </citation>
    <scope>NUCLEOTIDE SEQUENCE [LARGE SCALE GENOMIC DNA]</scope>
    <source>
        <strain evidence="1 2">KUC8140</strain>
    </source>
</reference>
<name>A0A0H2RJ37_9AGAM</name>
<sequence>MHTFTAAFPPSRSPANISFSPTTDKTSLQARPVIFEPATTCHQILRNLHEYFKASLVMLRIRTVIKAFFPEFVLLESPDPKRNYVFGISSNVEPPIELLLDELDQGSTDPNALRDGETFVVKSVVHLTMTTNVVRVEIGGRPYVVKVLRHRNLSNRLRDEANLYRTKLKHLQGDVVPKFYGVLEGKDLEGKDVCCLVLEDCGDYAFTLEIKYHVQESIRVAILTALGKMHLTGLSFFEDEAKFVLKNDSYIIVGFGGAKKHTCGWKGNLHYGETYPDLENFGCGDLYETCKEMGIWKLFKNSRKIQGDNYRVKEDYFPTQKDVDDLFPKEYEYSMAVETHYPITFLKWLGKELPVWRKAHPNAPVEDFLREKVIPSWWKNKQVSN</sequence>
<dbReference type="Proteomes" id="UP000053477">
    <property type="component" value="Unassembled WGS sequence"/>
</dbReference>
<dbReference type="InParanoid" id="A0A0H2RJ37"/>
<accession>A0A0H2RJ37</accession>
<gene>
    <name evidence="1" type="ORF">SCHPADRAFT_907751</name>
</gene>
<dbReference type="SUPFAM" id="SSF56112">
    <property type="entry name" value="Protein kinase-like (PK-like)"/>
    <property type="match status" value="1"/>
</dbReference>
<evidence type="ECO:0008006" key="3">
    <source>
        <dbReference type="Google" id="ProtNLM"/>
    </source>
</evidence>
<protein>
    <recommendedName>
        <fullName evidence="3">Protein kinase domain-containing protein</fullName>
    </recommendedName>
</protein>
<proteinExistence type="predicted"/>
<dbReference type="InterPro" id="IPR011009">
    <property type="entry name" value="Kinase-like_dom_sf"/>
</dbReference>
<organism evidence="1 2">
    <name type="scientific">Schizopora paradoxa</name>
    <dbReference type="NCBI Taxonomy" id="27342"/>
    <lineage>
        <taxon>Eukaryota</taxon>
        <taxon>Fungi</taxon>
        <taxon>Dikarya</taxon>
        <taxon>Basidiomycota</taxon>
        <taxon>Agaricomycotina</taxon>
        <taxon>Agaricomycetes</taxon>
        <taxon>Hymenochaetales</taxon>
        <taxon>Schizoporaceae</taxon>
        <taxon>Schizopora</taxon>
    </lineage>
</organism>
<evidence type="ECO:0000313" key="1">
    <source>
        <dbReference type="EMBL" id="KLO09413.1"/>
    </source>
</evidence>
<dbReference type="AlphaFoldDB" id="A0A0H2RJ37"/>
<dbReference type="STRING" id="27342.A0A0H2RJ37"/>
<keyword evidence="2" id="KW-1185">Reference proteome</keyword>
<dbReference type="OrthoDB" id="2523749at2759"/>